<keyword evidence="7" id="KW-1185">Reference proteome</keyword>
<dbReference type="Gene3D" id="6.10.140.2220">
    <property type="match status" value="1"/>
</dbReference>
<sequence>MSLSEARLKDLAMRRNANGRKSRSIQISAGAIKLRAEFVAQLDAFGQPCDSETRIWGPVVALQNLADALFQIPVNPTSDFTKAPIQDSWSKLFQSTIANNQLEDVRRWIEFLHSLCVSNLSTISGEDTSVVLGSTVNFLSACLMMQGYALRHWFNMHGMLGLIGAVWLLQAQRYTPGIALEKPLGETLDFALLSWANDMRLYFSEGIDPHQKAIEELLRQTNKTIQELGYATVVHLHRDTEANARGEIVADVMLMNLLGLDFPGHKPNSVHMVTRAMARVIRPQNLLRDPLSADIMQEGCTYIHDWIKGGDGPSCVIRALEAGLLPCLLVGSRCPLPDDYCPPLLLRLPSYLVHLSVLRAAGRALHKFDMVAMERRMNRRGALWDAWFAFRKTLEERVRLAAQITIVDLRCANKECDRIDFVDGVHLRFCVGCMERAYCSRKCQKRDWKLGEHRAYCKETRTHRMNGTKIKLSAENKNFAGAILERDRVAKTLEVLGMMHNTKKLAIEFDYTSFPFSIVSCETLEPNPSYTLVQMKLPGGKHSHLLRVKFPMPQDLTESFAMDGIGPGAGAFLPKTH</sequence>
<dbReference type="Proteomes" id="UP001221142">
    <property type="component" value="Unassembled WGS sequence"/>
</dbReference>
<dbReference type="SUPFAM" id="SSF144232">
    <property type="entry name" value="HIT/MYND zinc finger-like"/>
    <property type="match status" value="1"/>
</dbReference>
<dbReference type="InterPro" id="IPR002893">
    <property type="entry name" value="Znf_MYND"/>
</dbReference>
<dbReference type="EMBL" id="JARKIF010000003">
    <property type="protein sequence ID" value="KAJ7643668.1"/>
    <property type="molecule type" value="Genomic_DNA"/>
</dbReference>
<dbReference type="AlphaFoldDB" id="A0AAD7FXZ1"/>
<feature type="domain" description="MYND-type" evidence="5">
    <location>
        <begin position="413"/>
        <end position="457"/>
    </location>
</feature>
<protein>
    <recommendedName>
        <fullName evidence="5">MYND-type domain-containing protein</fullName>
    </recommendedName>
</protein>
<evidence type="ECO:0000256" key="1">
    <source>
        <dbReference type="ARBA" id="ARBA00022723"/>
    </source>
</evidence>
<gene>
    <name evidence="6" type="ORF">FB45DRAFT_1052581</name>
</gene>
<evidence type="ECO:0000259" key="5">
    <source>
        <dbReference type="PROSITE" id="PS50865"/>
    </source>
</evidence>
<name>A0AAD7FXZ1_9AGAR</name>
<reference evidence="6" key="1">
    <citation type="submission" date="2023-03" db="EMBL/GenBank/DDBJ databases">
        <title>Massive genome expansion in bonnet fungi (Mycena s.s.) driven by repeated elements and novel gene families across ecological guilds.</title>
        <authorList>
            <consortium name="Lawrence Berkeley National Laboratory"/>
            <person name="Harder C.B."/>
            <person name="Miyauchi S."/>
            <person name="Viragh M."/>
            <person name="Kuo A."/>
            <person name="Thoen E."/>
            <person name="Andreopoulos B."/>
            <person name="Lu D."/>
            <person name="Skrede I."/>
            <person name="Drula E."/>
            <person name="Henrissat B."/>
            <person name="Morin E."/>
            <person name="Kohler A."/>
            <person name="Barry K."/>
            <person name="LaButti K."/>
            <person name="Morin E."/>
            <person name="Salamov A."/>
            <person name="Lipzen A."/>
            <person name="Mereny Z."/>
            <person name="Hegedus B."/>
            <person name="Baldrian P."/>
            <person name="Stursova M."/>
            <person name="Weitz H."/>
            <person name="Taylor A."/>
            <person name="Grigoriev I.V."/>
            <person name="Nagy L.G."/>
            <person name="Martin F."/>
            <person name="Kauserud H."/>
        </authorList>
    </citation>
    <scope>NUCLEOTIDE SEQUENCE</scope>
    <source>
        <strain evidence="6">9284</strain>
    </source>
</reference>
<keyword evidence="2 4" id="KW-0863">Zinc-finger</keyword>
<dbReference type="PROSITE" id="PS50865">
    <property type="entry name" value="ZF_MYND_2"/>
    <property type="match status" value="1"/>
</dbReference>
<evidence type="ECO:0000256" key="3">
    <source>
        <dbReference type="ARBA" id="ARBA00022833"/>
    </source>
</evidence>
<dbReference type="GO" id="GO:0008270">
    <property type="term" value="F:zinc ion binding"/>
    <property type="evidence" value="ECO:0007669"/>
    <property type="project" value="UniProtKB-KW"/>
</dbReference>
<evidence type="ECO:0000313" key="6">
    <source>
        <dbReference type="EMBL" id="KAJ7643668.1"/>
    </source>
</evidence>
<keyword evidence="3" id="KW-0862">Zinc</keyword>
<comment type="caution">
    <text evidence="6">The sequence shown here is derived from an EMBL/GenBank/DDBJ whole genome shotgun (WGS) entry which is preliminary data.</text>
</comment>
<proteinExistence type="predicted"/>
<evidence type="ECO:0000256" key="4">
    <source>
        <dbReference type="PROSITE-ProRule" id="PRU00134"/>
    </source>
</evidence>
<organism evidence="6 7">
    <name type="scientific">Roridomyces roridus</name>
    <dbReference type="NCBI Taxonomy" id="1738132"/>
    <lineage>
        <taxon>Eukaryota</taxon>
        <taxon>Fungi</taxon>
        <taxon>Dikarya</taxon>
        <taxon>Basidiomycota</taxon>
        <taxon>Agaricomycotina</taxon>
        <taxon>Agaricomycetes</taxon>
        <taxon>Agaricomycetidae</taxon>
        <taxon>Agaricales</taxon>
        <taxon>Marasmiineae</taxon>
        <taxon>Mycenaceae</taxon>
        <taxon>Roridomyces</taxon>
    </lineage>
</organism>
<evidence type="ECO:0000256" key="2">
    <source>
        <dbReference type="ARBA" id="ARBA00022771"/>
    </source>
</evidence>
<accession>A0AAD7FXZ1</accession>
<dbReference type="Pfam" id="PF01753">
    <property type="entry name" value="zf-MYND"/>
    <property type="match status" value="1"/>
</dbReference>
<keyword evidence="1" id="KW-0479">Metal-binding</keyword>
<evidence type="ECO:0000313" key="7">
    <source>
        <dbReference type="Proteomes" id="UP001221142"/>
    </source>
</evidence>